<accession>A0A2A7MJ79</accession>
<keyword evidence="2" id="KW-1185">Reference proteome</keyword>
<dbReference type="Proteomes" id="UP000220840">
    <property type="component" value="Unassembled WGS sequence"/>
</dbReference>
<dbReference type="InterPro" id="IPR021321">
    <property type="entry name" value="DUF2922"/>
</dbReference>
<evidence type="ECO:0000313" key="2">
    <source>
        <dbReference type="Proteomes" id="UP000220840"/>
    </source>
</evidence>
<protein>
    <submittedName>
        <fullName evidence="1">DUF2922 domain-containing protein</fullName>
    </submittedName>
</protein>
<comment type="caution">
    <text evidence="1">The sequence shown here is derived from an EMBL/GenBank/DDBJ whole genome shotgun (WGS) entry which is preliminary data.</text>
</comment>
<evidence type="ECO:0000313" key="1">
    <source>
        <dbReference type="EMBL" id="PEG31587.1"/>
    </source>
</evidence>
<dbReference type="STRING" id="137838.GCA_001458595_03022"/>
<gene>
    <name evidence="1" type="ORF">CQ394_07755</name>
</gene>
<dbReference type="Pfam" id="PF11148">
    <property type="entry name" value="DUF2922"/>
    <property type="match status" value="1"/>
</dbReference>
<proteinExistence type="predicted"/>
<sequence>MEYILSMSFTTEGGKSTSLNLSGVKTTLTKQEVFTLMDLIIEKNIFVVSSGALITKSGAKFTERKVTKFDVA</sequence>
<dbReference type="EMBL" id="PDCJ01000001">
    <property type="protein sequence ID" value="PEG31587.1"/>
    <property type="molecule type" value="Genomic_DNA"/>
</dbReference>
<dbReference type="RefSeq" id="WP_058295742.1">
    <property type="nucleotide sequence ID" value="NZ_CAMRXG010000060.1"/>
</dbReference>
<dbReference type="OrthoDB" id="9795264at2"/>
<reference evidence="1 2" key="1">
    <citation type="submission" date="2017-10" db="EMBL/GenBank/DDBJ databases">
        <title>Effective Description of Clostridium neonatale sp. nov. linked to necrotizing enterocolitis in neonates and a clarification of species assignable to the genus Clostridium (Prazmowski 1880) emend. Lawson and Rainey 2016.</title>
        <authorList>
            <person name="Bernard K."/>
            <person name="Burdz T."/>
            <person name="Wiebe D."/>
            <person name="Balcewich B."/>
            <person name="Alfa M."/>
            <person name="Bernier A.-M."/>
        </authorList>
    </citation>
    <scope>NUCLEOTIDE SEQUENCE [LARGE SCALE GENOMIC DNA]</scope>
    <source>
        <strain evidence="1 2">LCDC99A005</strain>
    </source>
</reference>
<name>A0A2A7MJ79_9CLOT</name>
<organism evidence="1 2">
    <name type="scientific">Clostridium neonatale</name>
    <dbReference type="NCBI Taxonomy" id="137838"/>
    <lineage>
        <taxon>Bacteria</taxon>
        <taxon>Bacillati</taxon>
        <taxon>Bacillota</taxon>
        <taxon>Clostridia</taxon>
        <taxon>Eubacteriales</taxon>
        <taxon>Clostridiaceae</taxon>
        <taxon>Clostridium</taxon>
    </lineage>
</organism>
<dbReference type="AlphaFoldDB" id="A0A2A7MJ79"/>